<proteinExistence type="inferred from homology"/>
<evidence type="ECO:0000313" key="4">
    <source>
        <dbReference type="Proteomes" id="UP000503462"/>
    </source>
</evidence>
<dbReference type="Pfam" id="PF00106">
    <property type="entry name" value="adh_short"/>
    <property type="match status" value="1"/>
</dbReference>
<evidence type="ECO:0008006" key="5">
    <source>
        <dbReference type="Google" id="ProtNLM"/>
    </source>
</evidence>
<accession>A0A6H0XZT8</accession>
<sequence length="328" mass="35931">MSSSPFNPSTDIPSLAERVILITGGGSSMVRLSGNADTLIGTAGLGAGSVVELAEHHPAHIIFSGRRQAKADELIARINKHVPDVKLTFIPCDISSFESVRRGAEAIQKLTDRLDVVMLNAGVMAVGPALSADGYETQFATNHLGHALLVQLLVPLLQRTAQLPRTDVRVINMTSVAFDQAPTGGIDFQHLKTTQSGLGGFGSSIAKWRRYGQSKLARLLYTDELAKHHPEITFVSIHPGIIMTDLFQNVDIMTKLPVLIKFFGRTTPVEQGHWNQCWAATCDKSRLTNGAFYEPIGKAGKRNTSYSRDEELSRKLWEWTQKEIASKT</sequence>
<reference evidence="3 4" key="1">
    <citation type="journal article" date="2016" name="Sci. Rep.">
        <title>Peltaster fructicola genome reveals evolution from an invasive phytopathogen to an ectophytic parasite.</title>
        <authorList>
            <person name="Xu C."/>
            <person name="Chen H."/>
            <person name="Gleason M.L."/>
            <person name="Xu J.R."/>
            <person name="Liu H."/>
            <person name="Zhang R."/>
            <person name="Sun G."/>
        </authorList>
    </citation>
    <scope>NUCLEOTIDE SEQUENCE [LARGE SCALE GENOMIC DNA]</scope>
    <source>
        <strain evidence="3 4">LNHT1506</strain>
    </source>
</reference>
<evidence type="ECO:0000256" key="1">
    <source>
        <dbReference type="ARBA" id="ARBA00006484"/>
    </source>
</evidence>
<dbReference type="PANTHER" id="PTHR24320:SF154">
    <property type="entry name" value="OXIDOREDUCTASE, SHORT-CHAIN DEHYDROGENASE_REDUCTASE FAMILY (AFU_ORTHOLOGUE AFUA_2G04560)"/>
    <property type="match status" value="1"/>
</dbReference>
<keyword evidence="4" id="KW-1185">Reference proteome</keyword>
<dbReference type="InterPro" id="IPR002347">
    <property type="entry name" value="SDR_fam"/>
</dbReference>
<dbReference type="PANTHER" id="PTHR24320">
    <property type="entry name" value="RETINOL DEHYDROGENASE"/>
    <property type="match status" value="1"/>
</dbReference>
<dbReference type="InterPro" id="IPR036291">
    <property type="entry name" value="NAD(P)-bd_dom_sf"/>
</dbReference>
<organism evidence="3 4">
    <name type="scientific">Peltaster fructicola</name>
    <dbReference type="NCBI Taxonomy" id="286661"/>
    <lineage>
        <taxon>Eukaryota</taxon>
        <taxon>Fungi</taxon>
        <taxon>Dikarya</taxon>
        <taxon>Ascomycota</taxon>
        <taxon>Pezizomycotina</taxon>
        <taxon>Dothideomycetes</taxon>
        <taxon>Dothideomycetes incertae sedis</taxon>
        <taxon>Peltaster</taxon>
    </lineage>
</organism>
<dbReference type="AlphaFoldDB" id="A0A6H0XZT8"/>
<dbReference type="Proteomes" id="UP000503462">
    <property type="component" value="Chromosome 4"/>
</dbReference>
<name>A0A6H0XZT8_9PEZI</name>
<protein>
    <recommendedName>
        <fullName evidence="5">Oxidoreductase</fullName>
    </recommendedName>
</protein>
<dbReference type="GO" id="GO:0016491">
    <property type="term" value="F:oxidoreductase activity"/>
    <property type="evidence" value="ECO:0007669"/>
    <property type="project" value="UniProtKB-KW"/>
</dbReference>
<evidence type="ECO:0000256" key="2">
    <source>
        <dbReference type="ARBA" id="ARBA00023002"/>
    </source>
</evidence>
<dbReference type="OrthoDB" id="191139at2759"/>
<dbReference type="SUPFAM" id="SSF51735">
    <property type="entry name" value="NAD(P)-binding Rossmann-fold domains"/>
    <property type="match status" value="1"/>
</dbReference>
<keyword evidence="2" id="KW-0560">Oxidoreductase</keyword>
<gene>
    <name evidence="3" type="ORF">AMS68_005713</name>
</gene>
<dbReference type="EMBL" id="CP051142">
    <property type="protein sequence ID" value="QIX00196.1"/>
    <property type="molecule type" value="Genomic_DNA"/>
</dbReference>
<comment type="similarity">
    <text evidence="1">Belongs to the short-chain dehydrogenases/reductases (SDR) family.</text>
</comment>
<evidence type="ECO:0000313" key="3">
    <source>
        <dbReference type="EMBL" id="QIX00196.1"/>
    </source>
</evidence>
<dbReference type="Gene3D" id="3.40.50.720">
    <property type="entry name" value="NAD(P)-binding Rossmann-like Domain"/>
    <property type="match status" value="1"/>
</dbReference>